<dbReference type="Pfam" id="PF00562">
    <property type="entry name" value="RNA_pol_Rpb2_6"/>
    <property type="match status" value="1"/>
</dbReference>
<dbReference type="EMBL" id="CAAALY010124119">
    <property type="protein sequence ID" value="VEL31577.1"/>
    <property type="molecule type" value="Genomic_DNA"/>
</dbReference>
<dbReference type="AlphaFoldDB" id="A0A448X9H4"/>
<name>A0A448X9H4_9PLAT</name>
<dbReference type="GO" id="GO:0006351">
    <property type="term" value="P:DNA-templated transcription"/>
    <property type="evidence" value="ECO:0007669"/>
    <property type="project" value="InterPro"/>
</dbReference>
<gene>
    <name evidence="2" type="ORF">PXEA_LOCUS25017</name>
</gene>
<feature type="non-terminal residue" evidence="2">
    <location>
        <position position="70"/>
    </location>
</feature>
<dbReference type="Proteomes" id="UP000784294">
    <property type="component" value="Unassembled WGS sequence"/>
</dbReference>
<reference evidence="2" key="1">
    <citation type="submission" date="2018-11" db="EMBL/GenBank/DDBJ databases">
        <authorList>
            <consortium name="Pathogen Informatics"/>
        </authorList>
    </citation>
    <scope>NUCLEOTIDE SEQUENCE</scope>
</reference>
<sequence length="70" mass="7846">MSFSGYDVEDALMVNKASLDRGFARVAVYRRAGAHLKMHDNAVYDRLMGPTIDRGMLTNGESDPDLSIYY</sequence>
<accession>A0A448X9H4</accession>
<evidence type="ECO:0000313" key="2">
    <source>
        <dbReference type="EMBL" id="VEL31577.1"/>
    </source>
</evidence>
<dbReference type="Gene3D" id="2.40.50.150">
    <property type="match status" value="1"/>
</dbReference>
<dbReference type="InterPro" id="IPR007120">
    <property type="entry name" value="DNA-dir_RNAP_su2_dom"/>
</dbReference>
<dbReference type="GO" id="GO:0003677">
    <property type="term" value="F:DNA binding"/>
    <property type="evidence" value="ECO:0007669"/>
    <property type="project" value="InterPro"/>
</dbReference>
<dbReference type="GO" id="GO:0003899">
    <property type="term" value="F:DNA-directed RNA polymerase activity"/>
    <property type="evidence" value="ECO:0007669"/>
    <property type="project" value="InterPro"/>
</dbReference>
<organism evidence="2 3">
    <name type="scientific">Protopolystoma xenopodis</name>
    <dbReference type="NCBI Taxonomy" id="117903"/>
    <lineage>
        <taxon>Eukaryota</taxon>
        <taxon>Metazoa</taxon>
        <taxon>Spiralia</taxon>
        <taxon>Lophotrochozoa</taxon>
        <taxon>Platyhelminthes</taxon>
        <taxon>Monogenea</taxon>
        <taxon>Polyopisthocotylea</taxon>
        <taxon>Polystomatidea</taxon>
        <taxon>Polystomatidae</taxon>
        <taxon>Protopolystoma</taxon>
    </lineage>
</organism>
<feature type="domain" description="DNA-directed RNA polymerase subunit 2 hybrid-binding" evidence="1">
    <location>
        <begin position="1"/>
        <end position="34"/>
    </location>
</feature>
<keyword evidence="3" id="KW-1185">Reference proteome</keyword>
<evidence type="ECO:0000259" key="1">
    <source>
        <dbReference type="Pfam" id="PF00562"/>
    </source>
</evidence>
<proteinExistence type="predicted"/>
<evidence type="ECO:0000313" key="3">
    <source>
        <dbReference type="Proteomes" id="UP000784294"/>
    </source>
</evidence>
<dbReference type="SUPFAM" id="SSF64484">
    <property type="entry name" value="beta and beta-prime subunits of DNA dependent RNA-polymerase"/>
    <property type="match status" value="1"/>
</dbReference>
<dbReference type="InterPro" id="IPR014724">
    <property type="entry name" value="RNA_pol_RPB2_OB-fold"/>
</dbReference>
<dbReference type="OrthoDB" id="10248617at2759"/>
<protein>
    <recommendedName>
        <fullName evidence="1">DNA-directed RNA polymerase subunit 2 hybrid-binding domain-containing protein</fullName>
    </recommendedName>
</protein>
<comment type="caution">
    <text evidence="2">The sequence shown here is derived from an EMBL/GenBank/DDBJ whole genome shotgun (WGS) entry which is preliminary data.</text>
</comment>